<organism evidence="1">
    <name type="scientific">Anopheles sinensis</name>
    <name type="common">Mosquito</name>
    <dbReference type="NCBI Taxonomy" id="74873"/>
    <lineage>
        <taxon>Eukaryota</taxon>
        <taxon>Metazoa</taxon>
        <taxon>Ecdysozoa</taxon>
        <taxon>Arthropoda</taxon>
        <taxon>Hexapoda</taxon>
        <taxon>Insecta</taxon>
        <taxon>Pterygota</taxon>
        <taxon>Neoptera</taxon>
        <taxon>Endopterygota</taxon>
        <taxon>Diptera</taxon>
        <taxon>Nematocera</taxon>
        <taxon>Culicoidea</taxon>
        <taxon>Culicidae</taxon>
        <taxon>Anophelinae</taxon>
        <taxon>Anopheles</taxon>
    </lineage>
</organism>
<reference evidence="1 3" key="1">
    <citation type="journal article" date="2014" name="BMC Genomics">
        <title>Genome sequence of Anopheles sinensis provides insight into genetics basis of mosquito competence for malaria parasites.</title>
        <authorList>
            <person name="Zhou D."/>
            <person name="Zhang D."/>
            <person name="Ding G."/>
            <person name="Shi L."/>
            <person name="Hou Q."/>
            <person name="Ye Y."/>
            <person name="Xu Y."/>
            <person name="Zhou H."/>
            <person name="Xiong C."/>
            <person name="Li S."/>
            <person name="Yu J."/>
            <person name="Hong S."/>
            <person name="Yu X."/>
            <person name="Zou P."/>
            <person name="Chen C."/>
            <person name="Chang X."/>
            <person name="Wang W."/>
            <person name="Lv Y."/>
            <person name="Sun Y."/>
            <person name="Ma L."/>
            <person name="Shen B."/>
            <person name="Zhu C."/>
        </authorList>
    </citation>
    <scope>NUCLEOTIDE SEQUENCE [LARGE SCALE GENOMIC DNA]</scope>
</reference>
<dbReference type="VEuPathDB" id="VectorBase:ASIC022068"/>
<evidence type="ECO:0000313" key="2">
    <source>
        <dbReference type="EnsemblMetazoa" id="ASIC022068-PA"/>
    </source>
</evidence>
<dbReference type="Proteomes" id="UP000030765">
    <property type="component" value="Unassembled WGS sequence"/>
</dbReference>
<evidence type="ECO:0000313" key="3">
    <source>
        <dbReference type="Proteomes" id="UP000030765"/>
    </source>
</evidence>
<name>A0A084WTZ9_ANOSI</name>
<dbReference type="EMBL" id="KE525421">
    <property type="protein sequence ID" value="KFB53693.1"/>
    <property type="molecule type" value="Genomic_DNA"/>
</dbReference>
<dbReference type="EnsemblMetazoa" id="ASIC022068-RA">
    <property type="protein sequence ID" value="ASIC022068-PA"/>
    <property type="gene ID" value="ASIC022068"/>
</dbReference>
<reference evidence="2" key="2">
    <citation type="submission" date="2020-05" db="UniProtKB">
        <authorList>
            <consortium name="EnsemblMetazoa"/>
        </authorList>
    </citation>
    <scope>IDENTIFICATION</scope>
</reference>
<evidence type="ECO:0000313" key="1">
    <source>
        <dbReference type="EMBL" id="KFB53693.1"/>
    </source>
</evidence>
<protein>
    <submittedName>
        <fullName evidence="1 2">Uncharacterized protein</fullName>
    </submittedName>
</protein>
<dbReference type="EMBL" id="ATLV01026971">
    <property type="status" value="NOT_ANNOTATED_CDS"/>
    <property type="molecule type" value="Genomic_DNA"/>
</dbReference>
<keyword evidence="3" id="KW-1185">Reference proteome</keyword>
<proteinExistence type="predicted"/>
<accession>A0A084WTZ9</accession>
<gene>
    <name evidence="1" type="ORF">ZHAS_00022068</name>
</gene>
<dbReference type="AlphaFoldDB" id="A0A084WTZ9"/>
<sequence length="112" mass="11751">MYGGQSVHLEDHGGIRCMLSYDHQHNEKGNSGVACTGKRSTMASMAEITTTTNTTTNTFPGVAGRCTIVRVPSPLPASGIAIGVLASSIRLAEMQLSPRSARLDASGFRGTK</sequence>